<proteinExistence type="predicted"/>
<sequence>MIHSAQAWVTLNSAAITRAFTPALTLGAKQHYKNAKILLRTEKTH</sequence>
<dbReference type="Proteomes" id="UP000250079">
    <property type="component" value="Chromosome"/>
</dbReference>
<dbReference type="KEGG" id="gai:IMCC3135_00980"/>
<organism evidence="1 2">
    <name type="scientific">Granulosicoccus antarcticus IMCC3135</name>
    <dbReference type="NCBI Taxonomy" id="1192854"/>
    <lineage>
        <taxon>Bacteria</taxon>
        <taxon>Pseudomonadati</taxon>
        <taxon>Pseudomonadota</taxon>
        <taxon>Gammaproteobacteria</taxon>
        <taxon>Chromatiales</taxon>
        <taxon>Granulosicoccaceae</taxon>
        <taxon>Granulosicoccus</taxon>
    </lineage>
</organism>
<dbReference type="AlphaFoldDB" id="A0A2Z2NJS0"/>
<gene>
    <name evidence="1" type="ORF">IMCC3135_00980</name>
</gene>
<evidence type="ECO:0000313" key="1">
    <source>
        <dbReference type="EMBL" id="ASJ70321.1"/>
    </source>
</evidence>
<name>A0A2Z2NJS0_9GAMM</name>
<protein>
    <submittedName>
        <fullName evidence="1">Uncharacterized protein</fullName>
    </submittedName>
</protein>
<accession>A0A2Z2NJS0</accession>
<keyword evidence="2" id="KW-1185">Reference proteome</keyword>
<dbReference type="EMBL" id="CP018632">
    <property type="protein sequence ID" value="ASJ70321.1"/>
    <property type="molecule type" value="Genomic_DNA"/>
</dbReference>
<reference evidence="1 2" key="1">
    <citation type="submission" date="2016-12" db="EMBL/GenBank/DDBJ databases">
        <authorList>
            <person name="Song W.-J."/>
            <person name="Kurnit D.M."/>
        </authorList>
    </citation>
    <scope>NUCLEOTIDE SEQUENCE [LARGE SCALE GENOMIC DNA]</scope>
    <source>
        <strain evidence="1 2">IMCC3135</strain>
    </source>
</reference>
<evidence type="ECO:0000313" key="2">
    <source>
        <dbReference type="Proteomes" id="UP000250079"/>
    </source>
</evidence>